<evidence type="ECO:0008006" key="3">
    <source>
        <dbReference type="Google" id="ProtNLM"/>
    </source>
</evidence>
<dbReference type="InterPro" id="IPR014710">
    <property type="entry name" value="RmlC-like_jellyroll"/>
</dbReference>
<dbReference type="RefSeq" id="WP_135573886.1">
    <property type="nucleotide sequence ID" value="NZ_RQFN01000024.1"/>
</dbReference>
<keyword evidence="2" id="KW-1185">Reference proteome</keyword>
<dbReference type="EMBL" id="RQFO01000016">
    <property type="protein sequence ID" value="TGL01254.1"/>
    <property type="molecule type" value="Genomic_DNA"/>
</dbReference>
<evidence type="ECO:0000313" key="1">
    <source>
        <dbReference type="EMBL" id="TGL01254.1"/>
    </source>
</evidence>
<evidence type="ECO:0000313" key="2">
    <source>
        <dbReference type="Proteomes" id="UP000297465"/>
    </source>
</evidence>
<dbReference type="Proteomes" id="UP000297465">
    <property type="component" value="Unassembled WGS sequence"/>
</dbReference>
<sequence>MAKKIIYCFIFGITYLFCKPTTSVDTKDFVGNPEIKTISLSAFQSNTKSASEMENVETQIANLGSFSSSIAVAKSRTVFKEKTNASLVPRAIYILSGSGKIHFDDAEFPIKENDWVHFPPANAIDLEPTKGKVLKFLIFHGYWINKQ</sequence>
<comment type="caution">
    <text evidence="1">The sequence shown here is derived from an EMBL/GenBank/DDBJ whole genome shotgun (WGS) entry which is preliminary data.</text>
</comment>
<dbReference type="Gene3D" id="2.60.120.10">
    <property type="entry name" value="Jelly Rolls"/>
    <property type="match status" value="1"/>
</dbReference>
<organism evidence="1 2">
    <name type="scientific">Leptospira montravelensis</name>
    <dbReference type="NCBI Taxonomy" id="2484961"/>
    <lineage>
        <taxon>Bacteria</taxon>
        <taxon>Pseudomonadati</taxon>
        <taxon>Spirochaetota</taxon>
        <taxon>Spirochaetia</taxon>
        <taxon>Leptospirales</taxon>
        <taxon>Leptospiraceae</taxon>
        <taxon>Leptospira</taxon>
    </lineage>
</organism>
<reference evidence="2" key="1">
    <citation type="journal article" date="2019" name="PLoS Negl. Trop. Dis.">
        <title>Revisiting the worldwide diversity of Leptospira species in the environment.</title>
        <authorList>
            <person name="Vincent A.T."/>
            <person name="Schiettekatte O."/>
            <person name="Bourhy P."/>
            <person name="Veyrier F.J."/>
            <person name="Picardeau M."/>
        </authorList>
    </citation>
    <scope>NUCLEOTIDE SEQUENCE [LARGE SCALE GENOMIC DNA]</scope>
    <source>
        <strain evidence="2">201800278</strain>
    </source>
</reference>
<name>A0ABY2LNV4_9LEPT</name>
<accession>A0ABY2LNV4</accession>
<gene>
    <name evidence="1" type="ORF">EHQ31_10655</name>
</gene>
<proteinExistence type="predicted"/>
<protein>
    <recommendedName>
        <fullName evidence="3">Cupin domain-containing protein</fullName>
    </recommendedName>
</protein>
<dbReference type="InterPro" id="IPR011051">
    <property type="entry name" value="RmlC_Cupin_sf"/>
</dbReference>
<dbReference type="SUPFAM" id="SSF51182">
    <property type="entry name" value="RmlC-like cupins"/>
    <property type="match status" value="1"/>
</dbReference>